<evidence type="ECO:0008006" key="14">
    <source>
        <dbReference type="Google" id="ProtNLM"/>
    </source>
</evidence>
<reference evidence="12 13" key="1">
    <citation type="submission" date="2011-02" db="EMBL/GenBank/DDBJ databases">
        <title>The Genome Sequence of Sphaeroforma arctica JP610.</title>
        <authorList>
            <consortium name="The Broad Institute Genome Sequencing Platform"/>
            <person name="Russ C."/>
            <person name="Cuomo C."/>
            <person name="Young S.K."/>
            <person name="Zeng Q."/>
            <person name="Gargeya S."/>
            <person name="Alvarado L."/>
            <person name="Berlin A."/>
            <person name="Chapman S.B."/>
            <person name="Chen Z."/>
            <person name="Freedman E."/>
            <person name="Gellesch M."/>
            <person name="Goldberg J."/>
            <person name="Griggs A."/>
            <person name="Gujja S."/>
            <person name="Heilman E."/>
            <person name="Heiman D."/>
            <person name="Howarth C."/>
            <person name="Mehta T."/>
            <person name="Neiman D."/>
            <person name="Pearson M."/>
            <person name="Roberts A."/>
            <person name="Saif S."/>
            <person name="Shea T."/>
            <person name="Shenoy N."/>
            <person name="Sisk P."/>
            <person name="Stolte C."/>
            <person name="Sykes S."/>
            <person name="White J."/>
            <person name="Yandava C."/>
            <person name="Burger G."/>
            <person name="Gray M.W."/>
            <person name="Holland P.W.H."/>
            <person name="King N."/>
            <person name="Lang F.B.F."/>
            <person name="Roger A.J."/>
            <person name="Ruiz-Trillo I."/>
            <person name="Haas B."/>
            <person name="Nusbaum C."/>
            <person name="Birren B."/>
        </authorList>
    </citation>
    <scope>NUCLEOTIDE SEQUENCE [LARGE SCALE GENOMIC DNA]</scope>
    <source>
        <strain evidence="12 13">JP610</strain>
    </source>
</reference>
<keyword evidence="5" id="KW-0677">Repeat</keyword>
<accession>A0A0L0FJ91</accession>
<keyword evidence="7 11" id="KW-1133">Transmembrane helix</keyword>
<keyword evidence="6" id="KW-0769">Symport</keyword>
<keyword evidence="9" id="KW-0458">Lysosome</keyword>
<dbReference type="GO" id="GO:0015184">
    <property type="term" value="F:L-cystine transmembrane transporter activity"/>
    <property type="evidence" value="ECO:0007669"/>
    <property type="project" value="TreeGrafter"/>
</dbReference>
<evidence type="ECO:0000256" key="3">
    <source>
        <dbReference type="ARBA" id="ARBA00022448"/>
    </source>
</evidence>
<dbReference type="Proteomes" id="UP000054560">
    <property type="component" value="Unassembled WGS sequence"/>
</dbReference>
<evidence type="ECO:0000256" key="5">
    <source>
        <dbReference type="ARBA" id="ARBA00022737"/>
    </source>
</evidence>
<evidence type="ECO:0000256" key="7">
    <source>
        <dbReference type="ARBA" id="ARBA00022989"/>
    </source>
</evidence>
<evidence type="ECO:0000256" key="11">
    <source>
        <dbReference type="SAM" id="Phobius"/>
    </source>
</evidence>
<comment type="similarity">
    <text evidence="2">Belongs to the cystinosin family.</text>
</comment>
<evidence type="ECO:0000256" key="4">
    <source>
        <dbReference type="ARBA" id="ARBA00022692"/>
    </source>
</evidence>
<comment type="catalytic activity">
    <reaction evidence="10">
        <text>L-cystine(out) + H(+)(out) = L-cystine(in) + H(+)(in)</text>
        <dbReference type="Rhea" id="RHEA:66172"/>
        <dbReference type="ChEBI" id="CHEBI:15378"/>
        <dbReference type="ChEBI" id="CHEBI:35491"/>
    </reaction>
    <physiologicalReaction direction="left-to-right" evidence="10">
        <dbReference type="Rhea" id="RHEA:66173"/>
    </physiologicalReaction>
</comment>
<organism evidence="12 13">
    <name type="scientific">Sphaeroforma arctica JP610</name>
    <dbReference type="NCBI Taxonomy" id="667725"/>
    <lineage>
        <taxon>Eukaryota</taxon>
        <taxon>Ichthyosporea</taxon>
        <taxon>Ichthyophonida</taxon>
        <taxon>Sphaeroforma</taxon>
    </lineage>
</organism>
<name>A0A0L0FJ91_9EUKA</name>
<dbReference type="Pfam" id="PF04193">
    <property type="entry name" value="PQ-loop"/>
    <property type="match status" value="1"/>
</dbReference>
<keyword evidence="4 11" id="KW-0812">Transmembrane</keyword>
<dbReference type="FunFam" id="1.20.1280.290:FF:000016">
    <property type="entry name" value="Cystinosin homolog"/>
    <property type="match status" value="1"/>
</dbReference>
<dbReference type="Gene3D" id="1.20.1280.290">
    <property type="match status" value="1"/>
</dbReference>
<gene>
    <name evidence="12" type="ORF">SARC_10666</name>
</gene>
<dbReference type="GO" id="GO:0005765">
    <property type="term" value="C:lysosomal membrane"/>
    <property type="evidence" value="ECO:0007669"/>
    <property type="project" value="UniProtKB-SubCell"/>
</dbReference>
<dbReference type="STRING" id="667725.A0A0L0FJ91"/>
<dbReference type="GO" id="GO:0015293">
    <property type="term" value="F:symporter activity"/>
    <property type="evidence" value="ECO:0007669"/>
    <property type="project" value="UniProtKB-KW"/>
</dbReference>
<dbReference type="InterPro" id="IPR006603">
    <property type="entry name" value="PQ-loop_rpt"/>
</dbReference>
<evidence type="ECO:0000313" key="12">
    <source>
        <dbReference type="EMBL" id="KNC76859.1"/>
    </source>
</evidence>
<dbReference type="PANTHER" id="PTHR13131:SF5">
    <property type="entry name" value="CYSTINOSIN"/>
    <property type="match status" value="1"/>
</dbReference>
<dbReference type="eggNOG" id="KOG3145">
    <property type="taxonomic scope" value="Eukaryota"/>
</dbReference>
<feature type="transmembrane region" description="Helical" evidence="11">
    <location>
        <begin position="93"/>
        <end position="114"/>
    </location>
</feature>
<evidence type="ECO:0000256" key="9">
    <source>
        <dbReference type="ARBA" id="ARBA00023228"/>
    </source>
</evidence>
<dbReference type="RefSeq" id="XP_014150761.1">
    <property type="nucleotide sequence ID" value="XM_014295286.1"/>
</dbReference>
<dbReference type="OrthoDB" id="75720at2759"/>
<evidence type="ECO:0000256" key="10">
    <source>
        <dbReference type="ARBA" id="ARBA00048473"/>
    </source>
</evidence>
<evidence type="ECO:0000256" key="8">
    <source>
        <dbReference type="ARBA" id="ARBA00023136"/>
    </source>
</evidence>
<comment type="subcellular location">
    <subcellularLocation>
        <location evidence="1">Lysosome membrane</location>
        <topology evidence="1">Multi-pass membrane protein</topology>
    </subcellularLocation>
</comment>
<keyword evidence="3" id="KW-0813">Transport</keyword>
<evidence type="ECO:0000256" key="1">
    <source>
        <dbReference type="ARBA" id="ARBA00004155"/>
    </source>
</evidence>
<keyword evidence="13" id="KW-1185">Reference proteome</keyword>
<evidence type="ECO:0000313" key="13">
    <source>
        <dbReference type="Proteomes" id="UP000054560"/>
    </source>
</evidence>
<proteinExistence type="inferred from homology"/>
<dbReference type="SMART" id="SM00679">
    <property type="entry name" value="CTNS"/>
    <property type="match status" value="1"/>
</dbReference>
<sequence length="135" mass="14766">MGCAAIVSAFASSIGLTSALTFVTNLSFLKLIVTITKYIPQALHNFRRKSTVGWSIHNILLDFTGGVLSIFQMMLIAFNLDDLTGFFGNPAKFALGLISIAFDVLFMTQHYILYKDRYGSGDGYSAVDTASDYKA</sequence>
<dbReference type="GeneID" id="25911170"/>
<keyword evidence="8 11" id="KW-0472">Membrane</keyword>
<feature type="transmembrane region" description="Helical" evidence="11">
    <location>
        <begin position="59"/>
        <end position="78"/>
    </location>
</feature>
<dbReference type="PANTHER" id="PTHR13131">
    <property type="entry name" value="CYSTINOSIN"/>
    <property type="match status" value="1"/>
</dbReference>
<dbReference type="AlphaFoldDB" id="A0A0L0FJ91"/>
<evidence type="ECO:0000256" key="6">
    <source>
        <dbReference type="ARBA" id="ARBA00022847"/>
    </source>
</evidence>
<evidence type="ECO:0000256" key="2">
    <source>
        <dbReference type="ARBA" id="ARBA00006855"/>
    </source>
</evidence>
<protein>
    <recommendedName>
        <fullName evidence="14">Cystinosin</fullName>
    </recommendedName>
</protein>
<dbReference type="InterPro" id="IPR005282">
    <property type="entry name" value="LC_transporter"/>
</dbReference>
<dbReference type="EMBL" id="KQ242937">
    <property type="protein sequence ID" value="KNC76859.1"/>
    <property type="molecule type" value="Genomic_DNA"/>
</dbReference>